<dbReference type="AlphaFoldDB" id="W6MWH5"/>
<organism evidence="1 2">
    <name type="scientific">Kuraishia capsulata CBS 1993</name>
    <dbReference type="NCBI Taxonomy" id="1382522"/>
    <lineage>
        <taxon>Eukaryota</taxon>
        <taxon>Fungi</taxon>
        <taxon>Dikarya</taxon>
        <taxon>Ascomycota</taxon>
        <taxon>Saccharomycotina</taxon>
        <taxon>Pichiomycetes</taxon>
        <taxon>Pichiales</taxon>
        <taxon>Pichiaceae</taxon>
        <taxon>Kuraishia</taxon>
    </lineage>
</organism>
<evidence type="ECO:0000313" key="1">
    <source>
        <dbReference type="EMBL" id="CDK27455.1"/>
    </source>
</evidence>
<sequence length="22" mass="2632">MPLFFAQKVHRRHLCPNRQPGV</sequence>
<dbReference type="Proteomes" id="UP000019384">
    <property type="component" value="Unassembled WGS sequence"/>
</dbReference>
<reference evidence="1" key="1">
    <citation type="submission" date="2013-12" db="EMBL/GenBank/DDBJ databases">
        <authorList>
            <person name="Genoscope - CEA"/>
        </authorList>
    </citation>
    <scope>NUCLEOTIDE SEQUENCE</scope>
    <source>
        <strain evidence="1">CBS 1993</strain>
    </source>
</reference>
<reference evidence="1" key="2">
    <citation type="submission" date="2014-02" db="EMBL/GenBank/DDBJ databases">
        <title>Complete DNA sequence of /Kuraishia capsulata/ illustrates novel genomic features among budding yeasts (/Saccharomycotina/).</title>
        <authorList>
            <person name="Morales L."/>
            <person name="Noel B."/>
            <person name="Porcel B."/>
            <person name="Marcet-Houben M."/>
            <person name="Hullo M-F."/>
            <person name="Sacerdot C."/>
            <person name="Tekaia F."/>
            <person name="Leh-Louis V."/>
            <person name="Despons L."/>
            <person name="Khanna V."/>
            <person name="Aury J-M."/>
            <person name="Barbe V."/>
            <person name="Couloux A."/>
            <person name="Labadie K."/>
            <person name="Pelletier E."/>
            <person name="Souciet J-L."/>
            <person name="Boekhout T."/>
            <person name="Gabaldon T."/>
            <person name="Wincker P."/>
            <person name="Dujon B."/>
        </authorList>
    </citation>
    <scope>NUCLEOTIDE SEQUENCE</scope>
    <source>
        <strain evidence="1">CBS 1993</strain>
    </source>
</reference>
<gene>
    <name evidence="1" type="ORF">KUCA_T00003433001</name>
</gene>
<name>W6MWH5_9ASCO</name>
<dbReference type="HOGENOM" id="CLU_3425127_0_0_1"/>
<proteinExistence type="predicted"/>
<protein>
    <submittedName>
        <fullName evidence="1">Uncharacterized protein</fullName>
    </submittedName>
</protein>
<keyword evidence="2" id="KW-1185">Reference proteome</keyword>
<evidence type="ECO:0000313" key="2">
    <source>
        <dbReference type="Proteomes" id="UP000019384"/>
    </source>
</evidence>
<accession>W6MWH5</accession>
<dbReference type="EMBL" id="HG793128">
    <property type="protein sequence ID" value="CDK27455.1"/>
    <property type="molecule type" value="Genomic_DNA"/>
</dbReference>